<evidence type="ECO:0000259" key="5">
    <source>
        <dbReference type="PROSITE" id="PS51464"/>
    </source>
</evidence>
<dbReference type="EMBL" id="CP071793">
    <property type="protein sequence ID" value="QTD47891.1"/>
    <property type="molecule type" value="Genomic_DNA"/>
</dbReference>
<dbReference type="SUPFAM" id="SSF53697">
    <property type="entry name" value="SIS domain"/>
    <property type="match status" value="1"/>
</dbReference>
<evidence type="ECO:0000313" key="7">
    <source>
        <dbReference type="Proteomes" id="UP000663929"/>
    </source>
</evidence>
<dbReference type="PANTHER" id="PTHR30514">
    <property type="entry name" value="GLUCOKINASE"/>
    <property type="match status" value="1"/>
</dbReference>
<dbReference type="Pfam" id="PF01418">
    <property type="entry name" value="HTH_6"/>
    <property type="match status" value="1"/>
</dbReference>
<keyword evidence="2" id="KW-0238">DNA-binding</keyword>
<dbReference type="SUPFAM" id="SSF46689">
    <property type="entry name" value="Homeodomain-like"/>
    <property type="match status" value="1"/>
</dbReference>
<evidence type="ECO:0000259" key="4">
    <source>
        <dbReference type="PROSITE" id="PS51071"/>
    </source>
</evidence>
<dbReference type="Gene3D" id="3.40.50.10490">
    <property type="entry name" value="Glucose-6-phosphate isomerase like protein, domain 1"/>
    <property type="match status" value="1"/>
</dbReference>
<evidence type="ECO:0000313" key="6">
    <source>
        <dbReference type="EMBL" id="QTD47891.1"/>
    </source>
</evidence>
<keyword evidence="1" id="KW-0805">Transcription regulation</keyword>
<dbReference type="KEGG" id="scor:J3U87_20085"/>
<name>A0A8A4TGH5_SULCO</name>
<dbReference type="Gene3D" id="1.10.10.10">
    <property type="entry name" value="Winged helix-like DNA-binding domain superfamily/Winged helix DNA-binding domain"/>
    <property type="match status" value="1"/>
</dbReference>
<protein>
    <submittedName>
        <fullName evidence="6">MurR/RpiR family transcriptional regulator</fullName>
    </submittedName>
</protein>
<dbReference type="InterPro" id="IPR047640">
    <property type="entry name" value="RpiR-like"/>
</dbReference>
<feature type="domain" description="SIS" evidence="5">
    <location>
        <begin position="131"/>
        <end position="268"/>
    </location>
</feature>
<dbReference type="CDD" id="cd05013">
    <property type="entry name" value="SIS_RpiR"/>
    <property type="match status" value="1"/>
</dbReference>
<dbReference type="Proteomes" id="UP000663929">
    <property type="component" value="Chromosome"/>
</dbReference>
<gene>
    <name evidence="6" type="ORF">J3U87_20085</name>
</gene>
<dbReference type="GO" id="GO:0003700">
    <property type="term" value="F:DNA-binding transcription factor activity"/>
    <property type="evidence" value="ECO:0007669"/>
    <property type="project" value="InterPro"/>
</dbReference>
<keyword evidence="3" id="KW-0804">Transcription</keyword>
<reference evidence="6" key="1">
    <citation type="submission" date="2021-03" db="EMBL/GenBank/DDBJ databases">
        <title>Acanthopleuribacteraceae sp. M133.</title>
        <authorList>
            <person name="Wang G."/>
        </authorList>
    </citation>
    <scope>NUCLEOTIDE SEQUENCE</scope>
    <source>
        <strain evidence="6">M133</strain>
    </source>
</reference>
<dbReference type="Pfam" id="PF01380">
    <property type="entry name" value="SIS"/>
    <property type="match status" value="1"/>
</dbReference>
<accession>A0A8A4TGH5</accession>
<proteinExistence type="predicted"/>
<dbReference type="GO" id="GO:0003677">
    <property type="term" value="F:DNA binding"/>
    <property type="evidence" value="ECO:0007669"/>
    <property type="project" value="UniProtKB-KW"/>
</dbReference>
<dbReference type="InterPro" id="IPR009057">
    <property type="entry name" value="Homeodomain-like_sf"/>
</dbReference>
<sequence length="291" mass="31663">MAPLTNEAEFKDLVLKAFNDLPAQQQQVAEYMVEHLDEVPFLTVPTLAKHCGVSEATIVRFAQRVGYDGFSGMKTNLTDMVRDRVTSSRGTGLEEALAPAGTDSLSLVVQQEMQNLQSLAKDVDLDVFEEAAATLFQSGHIFTFGFGISAHLAGLATYLLTQIGLRASTLSTRFSAPLEQMIVMRETDALLLFSFPPFSVPTIKMAEQAAARGIKVVAISDRLTAPVAPFADHLIQVRTHNRMFTNAIGAVSVFLNALITEIALKHGDHAAEAMTKINRILATDENVIQTD</sequence>
<organism evidence="6 7">
    <name type="scientific">Sulfidibacter corallicola</name>
    <dbReference type="NCBI Taxonomy" id="2818388"/>
    <lineage>
        <taxon>Bacteria</taxon>
        <taxon>Pseudomonadati</taxon>
        <taxon>Acidobacteriota</taxon>
        <taxon>Holophagae</taxon>
        <taxon>Acanthopleuribacterales</taxon>
        <taxon>Acanthopleuribacteraceae</taxon>
        <taxon>Sulfidibacter</taxon>
    </lineage>
</organism>
<dbReference type="InterPro" id="IPR036388">
    <property type="entry name" value="WH-like_DNA-bd_sf"/>
</dbReference>
<dbReference type="InterPro" id="IPR001347">
    <property type="entry name" value="SIS_dom"/>
</dbReference>
<dbReference type="PROSITE" id="PS51464">
    <property type="entry name" value="SIS"/>
    <property type="match status" value="1"/>
</dbReference>
<dbReference type="InterPro" id="IPR000281">
    <property type="entry name" value="HTH_RpiR"/>
</dbReference>
<dbReference type="InterPro" id="IPR035472">
    <property type="entry name" value="RpiR-like_SIS"/>
</dbReference>
<dbReference type="GO" id="GO:1901135">
    <property type="term" value="P:carbohydrate derivative metabolic process"/>
    <property type="evidence" value="ECO:0007669"/>
    <property type="project" value="InterPro"/>
</dbReference>
<evidence type="ECO:0000256" key="3">
    <source>
        <dbReference type="ARBA" id="ARBA00023163"/>
    </source>
</evidence>
<evidence type="ECO:0000256" key="1">
    <source>
        <dbReference type="ARBA" id="ARBA00023015"/>
    </source>
</evidence>
<dbReference type="PROSITE" id="PS51071">
    <property type="entry name" value="HTH_RPIR"/>
    <property type="match status" value="1"/>
</dbReference>
<feature type="domain" description="HTH rpiR-type" evidence="4">
    <location>
        <begin position="8"/>
        <end position="84"/>
    </location>
</feature>
<dbReference type="RefSeq" id="WP_237377558.1">
    <property type="nucleotide sequence ID" value="NZ_CP071793.1"/>
</dbReference>
<dbReference type="PANTHER" id="PTHR30514:SF18">
    <property type="entry name" value="RPIR-FAMILY TRANSCRIPTIONAL REGULATOR"/>
    <property type="match status" value="1"/>
</dbReference>
<dbReference type="InterPro" id="IPR046348">
    <property type="entry name" value="SIS_dom_sf"/>
</dbReference>
<keyword evidence="7" id="KW-1185">Reference proteome</keyword>
<dbReference type="AlphaFoldDB" id="A0A8A4TGH5"/>
<dbReference type="GO" id="GO:0097367">
    <property type="term" value="F:carbohydrate derivative binding"/>
    <property type="evidence" value="ECO:0007669"/>
    <property type="project" value="InterPro"/>
</dbReference>
<evidence type="ECO:0000256" key="2">
    <source>
        <dbReference type="ARBA" id="ARBA00023125"/>
    </source>
</evidence>